<dbReference type="PROSITE" id="PS50137">
    <property type="entry name" value="DS_RBD"/>
    <property type="match status" value="1"/>
</dbReference>
<comment type="subunit">
    <text evidence="4 15">Homodimer.</text>
</comment>
<dbReference type="GO" id="GO:0010468">
    <property type="term" value="P:regulation of gene expression"/>
    <property type="evidence" value="ECO:0007669"/>
    <property type="project" value="TreeGrafter"/>
</dbReference>
<keyword evidence="19" id="KW-1185">Reference proteome</keyword>
<evidence type="ECO:0000256" key="4">
    <source>
        <dbReference type="ARBA" id="ARBA00011738"/>
    </source>
</evidence>
<dbReference type="STRING" id="1121301.SAMN02745912_01749"/>
<feature type="binding site" evidence="15">
    <location>
        <position position="48"/>
    </location>
    <ligand>
        <name>Mg(2+)</name>
        <dbReference type="ChEBI" id="CHEBI:18420"/>
    </ligand>
</feature>
<dbReference type="Pfam" id="PF00035">
    <property type="entry name" value="dsrm"/>
    <property type="match status" value="1"/>
</dbReference>
<reference evidence="19" key="1">
    <citation type="submission" date="2016-11" db="EMBL/GenBank/DDBJ databases">
        <authorList>
            <person name="Varghese N."/>
            <person name="Submissions S."/>
        </authorList>
    </citation>
    <scope>NUCLEOTIDE SEQUENCE [LARGE SCALE GENOMIC DNA]</scope>
    <source>
        <strain evidence="19">DSM 15212 / CIP 107654 / DViRD3</strain>
    </source>
</reference>
<sequence>MNNDNFVKFEQLINYEFKKKELINEALTHSSYANEKKNKKYKHNERLEFLGDSVLGLIISDYLFINYPDLPEGELTKTRAKIVCEPTLSYCAKAIDLGNYIMLGKGEDATGGRERQSLLADAFESVIGAIYLDGGIESAKKFILWTMKEVINDALNGKIFIDYKTRLQELIQNDPNVKISYEIIDEKGPDHNKTFYTQVKKNDNVLGHGKGKSKKESEQNAAKMALGVIKNG</sequence>
<dbReference type="InterPro" id="IPR000999">
    <property type="entry name" value="RNase_III_dom"/>
</dbReference>
<dbReference type="EMBL" id="FRAG01000017">
    <property type="protein sequence ID" value="SHJ95785.1"/>
    <property type="molecule type" value="Genomic_DNA"/>
</dbReference>
<comment type="function">
    <text evidence="15">Digests double-stranded RNA. Involved in the processing of primary rRNA transcript to yield the immediate precursors to the large and small rRNAs (23S and 16S). Processes some mRNAs, and tRNAs when they are encoded in the rRNA operon. Processes pre-crRNA and tracrRNA of type II CRISPR loci if present in the organism.</text>
</comment>
<keyword evidence="6 15" id="KW-0698">rRNA processing</keyword>
<dbReference type="Proteomes" id="UP000184465">
    <property type="component" value="Unassembled WGS sequence"/>
</dbReference>
<dbReference type="InterPro" id="IPR036389">
    <property type="entry name" value="RNase_III_sf"/>
</dbReference>
<evidence type="ECO:0000256" key="15">
    <source>
        <dbReference type="HAMAP-Rule" id="MF_00104"/>
    </source>
</evidence>
<dbReference type="NCBIfam" id="TIGR02191">
    <property type="entry name" value="RNaseIII"/>
    <property type="match status" value="1"/>
</dbReference>
<keyword evidence="10 15" id="KW-0479">Metal-binding</keyword>
<dbReference type="RefSeq" id="WP_073148986.1">
    <property type="nucleotide sequence ID" value="NZ_FRAG01000017.1"/>
</dbReference>
<feature type="binding site" evidence="15">
    <location>
        <position position="121"/>
    </location>
    <ligand>
        <name>Mg(2+)</name>
        <dbReference type="ChEBI" id="CHEBI:18420"/>
    </ligand>
</feature>
<keyword evidence="9 15" id="KW-0540">Nuclease</keyword>
<dbReference type="SMART" id="SM00535">
    <property type="entry name" value="RIBOc"/>
    <property type="match status" value="1"/>
</dbReference>
<dbReference type="CDD" id="cd00593">
    <property type="entry name" value="RIBOc"/>
    <property type="match status" value="1"/>
</dbReference>
<dbReference type="InterPro" id="IPR014720">
    <property type="entry name" value="dsRBD_dom"/>
</dbReference>
<evidence type="ECO:0000256" key="2">
    <source>
        <dbReference type="ARBA" id="ARBA00004496"/>
    </source>
</evidence>
<dbReference type="GO" id="GO:0003725">
    <property type="term" value="F:double-stranded RNA binding"/>
    <property type="evidence" value="ECO:0007669"/>
    <property type="project" value="TreeGrafter"/>
</dbReference>
<evidence type="ECO:0000259" key="16">
    <source>
        <dbReference type="PROSITE" id="PS50137"/>
    </source>
</evidence>
<dbReference type="InterPro" id="IPR011907">
    <property type="entry name" value="RNase_III"/>
</dbReference>
<dbReference type="GO" id="GO:0019843">
    <property type="term" value="F:rRNA binding"/>
    <property type="evidence" value="ECO:0007669"/>
    <property type="project" value="UniProtKB-KW"/>
</dbReference>
<keyword evidence="7 15" id="KW-0507">mRNA processing</keyword>
<dbReference type="GO" id="GO:0046872">
    <property type="term" value="F:metal ion binding"/>
    <property type="evidence" value="ECO:0007669"/>
    <property type="project" value="UniProtKB-KW"/>
</dbReference>
<evidence type="ECO:0000256" key="6">
    <source>
        <dbReference type="ARBA" id="ARBA00022552"/>
    </source>
</evidence>
<feature type="domain" description="RNase III" evidence="17">
    <location>
        <begin position="6"/>
        <end position="135"/>
    </location>
</feature>
<keyword evidence="8 15" id="KW-0819">tRNA processing</keyword>
<dbReference type="GO" id="GO:0005737">
    <property type="term" value="C:cytoplasm"/>
    <property type="evidence" value="ECO:0007669"/>
    <property type="project" value="UniProtKB-SubCell"/>
</dbReference>
<feature type="domain" description="DRBM" evidence="16">
    <location>
        <begin position="162"/>
        <end position="231"/>
    </location>
</feature>
<dbReference type="PROSITE" id="PS00517">
    <property type="entry name" value="RNASE_3_1"/>
    <property type="match status" value="1"/>
</dbReference>
<dbReference type="GO" id="GO:0008033">
    <property type="term" value="P:tRNA processing"/>
    <property type="evidence" value="ECO:0007669"/>
    <property type="project" value="UniProtKB-KW"/>
</dbReference>
<evidence type="ECO:0000256" key="5">
    <source>
        <dbReference type="ARBA" id="ARBA00022490"/>
    </source>
</evidence>
<evidence type="ECO:0000256" key="1">
    <source>
        <dbReference type="ARBA" id="ARBA00000109"/>
    </source>
</evidence>
<evidence type="ECO:0000256" key="14">
    <source>
        <dbReference type="ARBA" id="ARBA00022884"/>
    </source>
</evidence>
<dbReference type="OrthoDB" id="9805026at2"/>
<evidence type="ECO:0000259" key="17">
    <source>
        <dbReference type="PROSITE" id="PS50142"/>
    </source>
</evidence>
<comment type="cofactor">
    <cofactor evidence="15">
        <name>Mg(2+)</name>
        <dbReference type="ChEBI" id="CHEBI:18420"/>
    </cofactor>
</comment>
<feature type="active site" evidence="15">
    <location>
        <position position="52"/>
    </location>
</feature>
<keyword evidence="15" id="KW-0699">rRNA-binding</keyword>
<dbReference type="PANTHER" id="PTHR11207">
    <property type="entry name" value="RIBONUCLEASE III"/>
    <property type="match status" value="1"/>
</dbReference>
<evidence type="ECO:0000256" key="9">
    <source>
        <dbReference type="ARBA" id="ARBA00022722"/>
    </source>
</evidence>
<keyword evidence="11 15" id="KW-0255">Endonuclease</keyword>
<organism evidence="18 19">
    <name type="scientific">Paramaledivibacter caminithermalis (strain DSM 15212 / CIP 107654 / DViRD3)</name>
    <name type="common">Clostridium caminithermale</name>
    <dbReference type="NCBI Taxonomy" id="1121301"/>
    <lineage>
        <taxon>Bacteria</taxon>
        <taxon>Bacillati</taxon>
        <taxon>Bacillota</taxon>
        <taxon>Clostridia</taxon>
        <taxon>Peptostreptococcales</taxon>
        <taxon>Caminicellaceae</taxon>
        <taxon>Paramaledivibacter</taxon>
    </lineage>
</organism>
<dbReference type="Gene3D" id="1.10.1520.10">
    <property type="entry name" value="Ribonuclease III domain"/>
    <property type="match status" value="1"/>
</dbReference>
<accession>A0A1M6NJ68</accession>
<evidence type="ECO:0000256" key="11">
    <source>
        <dbReference type="ARBA" id="ARBA00022759"/>
    </source>
</evidence>
<dbReference type="PROSITE" id="PS50142">
    <property type="entry name" value="RNASE_3_2"/>
    <property type="match status" value="1"/>
</dbReference>
<keyword evidence="12 15" id="KW-0378">Hydrolase</keyword>
<comment type="subcellular location">
    <subcellularLocation>
        <location evidence="2 15">Cytoplasm</location>
    </subcellularLocation>
</comment>
<dbReference type="AlphaFoldDB" id="A0A1M6NJ68"/>
<dbReference type="GO" id="GO:0004525">
    <property type="term" value="F:ribonuclease III activity"/>
    <property type="evidence" value="ECO:0007669"/>
    <property type="project" value="UniProtKB-UniRule"/>
</dbReference>
<evidence type="ECO:0000256" key="10">
    <source>
        <dbReference type="ARBA" id="ARBA00022723"/>
    </source>
</evidence>
<dbReference type="EC" id="3.1.26.3" evidence="15"/>
<evidence type="ECO:0000256" key="12">
    <source>
        <dbReference type="ARBA" id="ARBA00022801"/>
    </source>
</evidence>
<dbReference type="SUPFAM" id="SSF54768">
    <property type="entry name" value="dsRNA-binding domain-like"/>
    <property type="match status" value="1"/>
</dbReference>
<protein>
    <recommendedName>
        <fullName evidence="15">Ribonuclease 3</fullName>
        <ecNumber evidence="15">3.1.26.3</ecNumber>
    </recommendedName>
    <alternativeName>
        <fullName evidence="15">Ribonuclease III</fullName>
        <shortName evidence="15">RNase III</shortName>
    </alternativeName>
</protein>
<evidence type="ECO:0000256" key="3">
    <source>
        <dbReference type="ARBA" id="ARBA00010183"/>
    </source>
</evidence>
<feature type="binding site" evidence="15">
    <location>
        <position position="124"/>
    </location>
    <ligand>
        <name>Mg(2+)</name>
        <dbReference type="ChEBI" id="CHEBI:18420"/>
    </ligand>
</feature>
<dbReference type="PANTHER" id="PTHR11207:SF0">
    <property type="entry name" value="RIBONUCLEASE 3"/>
    <property type="match status" value="1"/>
</dbReference>
<evidence type="ECO:0000313" key="19">
    <source>
        <dbReference type="Proteomes" id="UP000184465"/>
    </source>
</evidence>
<dbReference type="GO" id="GO:0006364">
    <property type="term" value="P:rRNA processing"/>
    <property type="evidence" value="ECO:0007669"/>
    <property type="project" value="UniProtKB-UniRule"/>
</dbReference>
<evidence type="ECO:0000256" key="8">
    <source>
        <dbReference type="ARBA" id="ARBA00022694"/>
    </source>
</evidence>
<dbReference type="Pfam" id="PF14622">
    <property type="entry name" value="Ribonucleas_3_3"/>
    <property type="match status" value="1"/>
</dbReference>
<dbReference type="GO" id="GO:0042802">
    <property type="term" value="F:identical protein binding"/>
    <property type="evidence" value="ECO:0007669"/>
    <property type="project" value="UniProtKB-ARBA"/>
</dbReference>
<comment type="catalytic activity">
    <reaction evidence="1 15">
        <text>Endonucleolytic cleavage to 5'-phosphomonoester.</text>
        <dbReference type="EC" id="3.1.26.3"/>
    </reaction>
</comment>
<gene>
    <name evidence="15" type="primary">rnc</name>
    <name evidence="18" type="ORF">SAMN02745912_01749</name>
</gene>
<evidence type="ECO:0000256" key="13">
    <source>
        <dbReference type="ARBA" id="ARBA00022842"/>
    </source>
</evidence>
<dbReference type="HAMAP" id="MF_00104">
    <property type="entry name" value="RNase_III"/>
    <property type="match status" value="1"/>
</dbReference>
<dbReference type="GO" id="GO:0006397">
    <property type="term" value="P:mRNA processing"/>
    <property type="evidence" value="ECO:0007669"/>
    <property type="project" value="UniProtKB-UniRule"/>
</dbReference>
<dbReference type="SUPFAM" id="SSF69065">
    <property type="entry name" value="RNase III domain-like"/>
    <property type="match status" value="1"/>
</dbReference>
<dbReference type="CDD" id="cd10845">
    <property type="entry name" value="DSRM_RNAse_III_family"/>
    <property type="match status" value="1"/>
</dbReference>
<dbReference type="SMART" id="SM00358">
    <property type="entry name" value="DSRM"/>
    <property type="match status" value="1"/>
</dbReference>
<proteinExistence type="inferred from homology"/>
<comment type="similarity">
    <text evidence="3">Belongs to the ribonuclease III family.</text>
</comment>
<evidence type="ECO:0000256" key="7">
    <source>
        <dbReference type="ARBA" id="ARBA00022664"/>
    </source>
</evidence>
<evidence type="ECO:0000313" key="18">
    <source>
        <dbReference type="EMBL" id="SHJ95785.1"/>
    </source>
</evidence>
<dbReference type="FunFam" id="1.10.1520.10:FF:000001">
    <property type="entry name" value="Ribonuclease 3"/>
    <property type="match status" value="1"/>
</dbReference>
<keyword evidence="5 15" id="KW-0963">Cytoplasm</keyword>
<keyword evidence="14 15" id="KW-0694">RNA-binding</keyword>
<name>A0A1M6NJ68_PARC5</name>
<dbReference type="FunFam" id="3.30.160.20:FF:000003">
    <property type="entry name" value="Ribonuclease 3"/>
    <property type="match status" value="1"/>
</dbReference>
<keyword evidence="13 15" id="KW-0460">Magnesium</keyword>
<dbReference type="Gene3D" id="3.30.160.20">
    <property type="match status" value="1"/>
</dbReference>
<feature type="active site" evidence="15">
    <location>
        <position position="124"/>
    </location>
</feature>